<dbReference type="SUPFAM" id="SSF52343">
    <property type="entry name" value="Ferredoxin reductase-like, C-terminal NADP-linked domain"/>
    <property type="match status" value="1"/>
</dbReference>
<dbReference type="GO" id="GO:0005739">
    <property type="term" value="C:mitochondrion"/>
    <property type="evidence" value="ECO:0007669"/>
    <property type="project" value="TreeGrafter"/>
</dbReference>
<organism evidence="8 9">
    <name type="scientific">Elysia crispata</name>
    <name type="common">lettuce slug</name>
    <dbReference type="NCBI Taxonomy" id="231223"/>
    <lineage>
        <taxon>Eukaryota</taxon>
        <taxon>Metazoa</taxon>
        <taxon>Spiralia</taxon>
        <taxon>Lophotrochozoa</taxon>
        <taxon>Mollusca</taxon>
        <taxon>Gastropoda</taxon>
        <taxon>Heterobranchia</taxon>
        <taxon>Euthyneura</taxon>
        <taxon>Panpulmonata</taxon>
        <taxon>Sacoglossa</taxon>
        <taxon>Placobranchoidea</taxon>
        <taxon>Plakobranchidae</taxon>
        <taxon>Elysia</taxon>
    </lineage>
</organism>
<dbReference type="Pfam" id="PF00175">
    <property type="entry name" value="NAD_binding_1"/>
    <property type="match status" value="1"/>
</dbReference>
<dbReference type="PANTHER" id="PTHR46505">
    <property type="entry name" value="OXIDOREDUCTASE NAD-BINDING DOMAIN-CONTAINING PROTEIN 1"/>
    <property type="match status" value="1"/>
</dbReference>
<feature type="domain" description="FAD-binding FR-type" evidence="7">
    <location>
        <begin position="61"/>
        <end position="165"/>
    </location>
</feature>
<dbReference type="Gene3D" id="3.40.50.80">
    <property type="entry name" value="Nucleotide-binding domain of ferredoxin-NADP reductase (FNR) module"/>
    <property type="match status" value="1"/>
</dbReference>
<sequence length="310" mass="34867">MVHTSKVCKLGHQSLSHDNNLWSHSSKVFTSLYEDHRDNIAFSWTLLLSTNFSMASDSSTNNEIVWTEASVIDIKTFDCIKLLRLKVADKSLTFKPGQWVDFLIPNVSPFTGYSMTSPPSLLASSGVLDLAVKYSDYPPTLWVHEKCKMGDKVQIKVAGGFFYTPPSPSSPGELERDDMLLLAAGIGISPIYCILQHYLERDHRGGKVALLYSCKSPAEMVFKDEILEIARHHDFFTPKLYSSKDSVDEKDKKNIKEGRITESEIQEALSSLNQASAQVYICGPPAFLDKMETFCLSSGLPKDRIYYENW</sequence>
<evidence type="ECO:0000256" key="3">
    <source>
        <dbReference type="ARBA" id="ARBA00022827"/>
    </source>
</evidence>
<dbReference type="PROSITE" id="PS51384">
    <property type="entry name" value="FAD_FR"/>
    <property type="match status" value="1"/>
</dbReference>
<evidence type="ECO:0000256" key="2">
    <source>
        <dbReference type="ARBA" id="ARBA00022630"/>
    </source>
</evidence>
<evidence type="ECO:0000256" key="5">
    <source>
        <dbReference type="ARBA" id="ARBA00023027"/>
    </source>
</evidence>
<dbReference type="CDD" id="cd00322">
    <property type="entry name" value="FNR_like"/>
    <property type="match status" value="1"/>
</dbReference>
<dbReference type="InterPro" id="IPR052128">
    <property type="entry name" value="Oxidoreductase_NAD-binding"/>
</dbReference>
<comment type="cofactor">
    <cofactor evidence="1">
        <name>FAD</name>
        <dbReference type="ChEBI" id="CHEBI:57692"/>
    </cofactor>
</comment>
<dbReference type="InterPro" id="IPR017938">
    <property type="entry name" value="Riboflavin_synthase-like_b-brl"/>
</dbReference>
<accession>A0AAE1DMP0</accession>
<dbReference type="InterPro" id="IPR039261">
    <property type="entry name" value="FNR_nucleotide-bd"/>
</dbReference>
<dbReference type="PANTHER" id="PTHR46505:SF1">
    <property type="entry name" value="OXIDOREDUCTASE NAD-BINDING DOMAIN-CONTAINING PROTEIN 1"/>
    <property type="match status" value="1"/>
</dbReference>
<dbReference type="Proteomes" id="UP001283361">
    <property type="component" value="Unassembled WGS sequence"/>
</dbReference>
<protein>
    <recommendedName>
        <fullName evidence="6">Oxidoreductase NAD-binding domain-containing protein 1</fullName>
    </recommendedName>
</protein>
<dbReference type="InterPro" id="IPR001709">
    <property type="entry name" value="Flavoprot_Pyr_Nucl_cyt_Rdtase"/>
</dbReference>
<evidence type="ECO:0000256" key="4">
    <source>
        <dbReference type="ARBA" id="ARBA00023002"/>
    </source>
</evidence>
<keyword evidence="9" id="KW-1185">Reference proteome</keyword>
<evidence type="ECO:0000313" key="8">
    <source>
        <dbReference type="EMBL" id="KAK3775048.1"/>
    </source>
</evidence>
<dbReference type="EMBL" id="JAWDGP010003357">
    <property type="protein sequence ID" value="KAK3775048.1"/>
    <property type="molecule type" value="Genomic_DNA"/>
</dbReference>
<dbReference type="AlphaFoldDB" id="A0AAE1DMP0"/>
<comment type="caution">
    <text evidence="8">The sequence shown here is derived from an EMBL/GenBank/DDBJ whole genome shotgun (WGS) entry which is preliminary data.</text>
</comment>
<name>A0AAE1DMP0_9GAST</name>
<proteinExistence type="predicted"/>
<keyword evidence="3" id="KW-0274">FAD</keyword>
<dbReference type="InterPro" id="IPR001433">
    <property type="entry name" value="OxRdtase_FAD/NAD-bd"/>
</dbReference>
<dbReference type="PRINTS" id="PR00371">
    <property type="entry name" value="FPNCR"/>
</dbReference>
<dbReference type="Gene3D" id="2.40.30.10">
    <property type="entry name" value="Translation factors"/>
    <property type="match status" value="1"/>
</dbReference>
<dbReference type="InterPro" id="IPR017927">
    <property type="entry name" value="FAD-bd_FR_type"/>
</dbReference>
<keyword evidence="4" id="KW-0560">Oxidoreductase</keyword>
<gene>
    <name evidence="8" type="ORF">RRG08_048258</name>
</gene>
<evidence type="ECO:0000313" key="9">
    <source>
        <dbReference type="Proteomes" id="UP001283361"/>
    </source>
</evidence>
<keyword evidence="5" id="KW-0520">NAD</keyword>
<evidence type="ECO:0000259" key="7">
    <source>
        <dbReference type="PROSITE" id="PS51384"/>
    </source>
</evidence>
<evidence type="ECO:0000256" key="6">
    <source>
        <dbReference type="ARBA" id="ARBA00040516"/>
    </source>
</evidence>
<dbReference type="GO" id="GO:0016491">
    <property type="term" value="F:oxidoreductase activity"/>
    <property type="evidence" value="ECO:0007669"/>
    <property type="project" value="UniProtKB-KW"/>
</dbReference>
<evidence type="ECO:0000256" key="1">
    <source>
        <dbReference type="ARBA" id="ARBA00001974"/>
    </source>
</evidence>
<keyword evidence="2" id="KW-0285">Flavoprotein</keyword>
<dbReference type="SUPFAM" id="SSF63380">
    <property type="entry name" value="Riboflavin synthase domain-like"/>
    <property type="match status" value="1"/>
</dbReference>
<reference evidence="8" key="1">
    <citation type="journal article" date="2023" name="G3 (Bethesda)">
        <title>A reference genome for the long-term kleptoplast-retaining sea slug Elysia crispata morphotype clarki.</title>
        <authorList>
            <person name="Eastman K.E."/>
            <person name="Pendleton A.L."/>
            <person name="Shaikh M.A."/>
            <person name="Suttiyut T."/>
            <person name="Ogas R."/>
            <person name="Tomko P."/>
            <person name="Gavelis G."/>
            <person name="Widhalm J.R."/>
            <person name="Wisecaver J.H."/>
        </authorList>
    </citation>
    <scope>NUCLEOTIDE SEQUENCE</scope>
    <source>
        <strain evidence="8">ECLA1</strain>
    </source>
</reference>